<protein>
    <recommendedName>
        <fullName evidence="4">Polyhydroxyalkanoate synthesis regulator</fullName>
    </recommendedName>
</protein>
<sequence>MATIGDGFKDIFLAGVGAMAITGEKAKDLVDTLISKGELTVDQGKQINTELKHKADAAVESMRFDALEARMSVMTPEERAAFAAKAAEIAARPVAAPATKEQPAAEAEPAEAAAAPETAEEAPAAAAE</sequence>
<evidence type="ECO:0000256" key="1">
    <source>
        <dbReference type="SAM" id="MobiDB-lite"/>
    </source>
</evidence>
<dbReference type="RefSeq" id="WP_129423876.1">
    <property type="nucleotide sequence ID" value="NZ_SDPW01000001.1"/>
</dbReference>
<evidence type="ECO:0000313" key="3">
    <source>
        <dbReference type="Proteomes" id="UP000293345"/>
    </source>
</evidence>
<dbReference type="Proteomes" id="UP000293345">
    <property type="component" value="Unassembled WGS sequence"/>
</dbReference>
<organism evidence="2 3">
    <name type="scientific">Senegalimassilia faecalis</name>
    <dbReference type="NCBI Taxonomy" id="2509433"/>
    <lineage>
        <taxon>Bacteria</taxon>
        <taxon>Bacillati</taxon>
        <taxon>Actinomycetota</taxon>
        <taxon>Coriobacteriia</taxon>
        <taxon>Coriobacteriales</taxon>
        <taxon>Coriobacteriaceae</taxon>
        <taxon>Senegalimassilia</taxon>
    </lineage>
</organism>
<accession>A0A4Q2K3V8</accession>
<name>A0A4Q2K3V8_9ACTN</name>
<comment type="caution">
    <text evidence="2">The sequence shown here is derived from an EMBL/GenBank/DDBJ whole genome shotgun (WGS) entry which is preliminary data.</text>
</comment>
<dbReference type="EMBL" id="SDPW01000001">
    <property type="protein sequence ID" value="RXZ53972.1"/>
    <property type="molecule type" value="Genomic_DNA"/>
</dbReference>
<reference evidence="2 3" key="1">
    <citation type="submission" date="2019-01" db="EMBL/GenBank/DDBJ databases">
        <title>Senegalimassilia sp. nov. KGMB04484 isolated human feces.</title>
        <authorList>
            <person name="Han K.-I."/>
            <person name="Kim J.-S."/>
            <person name="Lee K.C."/>
            <person name="Suh M.K."/>
            <person name="Eom M.K."/>
            <person name="Lee J.H."/>
            <person name="Park S.-H."/>
            <person name="Kang S.W."/>
            <person name="Park J.-E."/>
            <person name="Oh B.S."/>
            <person name="Yu S.Y."/>
            <person name="Choi S.-H."/>
            <person name="Lee D.H."/>
            <person name="Yoon H."/>
            <person name="Kim B.-Y."/>
            <person name="Lee J.H."/>
            <person name="Lee J.-S."/>
        </authorList>
    </citation>
    <scope>NUCLEOTIDE SEQUENCE [LARGE SCALE GENOMIC DNA]</scope>
    <source>
        <strain evidence="2 3">KGMB04484</strain>
    </source>
</reference>
<feature type="region of interest" description="Disordered" evidence="1">
    <location>
        <begin position="93"/>
        <end position="128"/>
    </location>
</feature>
<evidence type="ECO:0008006" key="4">
    <source>
        <dbReference type="Google" id="ProtNLM"/>
    </source>
</evidence>
<evidence type="ECO:0000313" key="2">
    <source>
        <dbReference type="EMBL" id="RXZ53972.1"/>
    </source>
</evidence>
<keyword evidence="3" id="KW-1185">Reference proteome</keyword>
<proteinExistence type="predicted"/>
<dbReference type="AlphaFoldDB" id="A0A4Q2K3V8"/>
<gene>
    <name evidence="2" type="ORF">ET524_05385</name>
</gene>
<dbReference type="OrthoDB" id="2134917at2"/>